<dbReference type="Proteomes" id="UP000825799">
    <property type="component" value="Chromosome"/>
</dbReference>
<evidence type="ECO:0000256" key="2">
    <source>
        <dbReference type="ARBA" id="ARBA00004418"/>
    </source>
</evidence>
<dbReference type="InterPro" id="IPR028871">
    <property type="entry name" value="BlueCu_1_BS"/>
</dbReference>
<evidence type="ECO:0000313" key="11">
    <source>
        <dbReference type="EMBL" id="QYO79054.1"/>
    </source>
</evidence>
<gene>
    <name evidence="11" type="ORF">K1X15_10140</name>
</gene>
<dbReference type="CDD" id="cd04218">
    <property type="entry name" value="Pseudoazurin"/>
    <property type="match status" value="1"/>
</dbReference>
<dbReference type="Gene3D" id="2.60.40.420">
    <property type="entry name" value="Cupredoxins - blue copper proteins"/>
    <property type="match status" value="1"/>
</dbReference>
<dbReference type="InterPro" id="IPR002386">
    <property type="entry name" value="Amicyanin/Pseudoazurin"/>
</dbReference>
<proteinExistence type="predicted"/>
<name>A0ABX8WLZ1_9HYPH</name>
<comment type="subcellular location">
    <subcellularLocation>
        <location evidence="2">Periplasm</location>
    </subcellularLocation>
</comment>
<evidence type="ECO:0000256" key="4">
    <source>
        <dbReference type="ARBA" id="ARBA00022448"/>
    </source>
</evidence>
<dbReference type="InterPro" id="IPR000923">
    <property type="entry name" value="BlueCu_1"/>
</dbReference>
<dbReference type="InterPro" id="IPR001235">
    <property type="entry name" value="Copper_blue_Plastocyanin"/>
</dbReference>
<dbReference type="NCBIfam" id="TIGR02375">
    <property type="entry name" value="pseudoazurin"/>
    <property type="match status" value="1"/>
</dbReference>
<keyword evidence="5" id="KW-0479">Metal-binding</keyword>
<keyword evidence="8" id="KW-0186">Copper</keyword>
<keyword evidence="12" id="KW-1185">Reference proteome</keyword>
<evidence type="ECO:0000256" key="3">
    <source>
        <dbReference type="ARBA" id="ARBA00016984"/>
    </source>
</evidence>
<feature type="domain" description="Blue (type 1) copper" evidence="10">
    <location>
        <begin position="6"/>
        <end position="87"/>
    </location>
</feature>
<dbReference type="InterPro" id="IPR012745">
    <property type="entry name" value="Pseudoazurin"/>
</dbReference>
<organism evidence="11 12">
    <name type="scientific">Devosia salina</name>
    <dbReference type="NCBI Taxonomy" id="2860336"/>
    <lineage>
        <taxon>Bacteria</taxon>
        <taxon>Pseudomonadati</taxon>
        <taxon>Pseudomonadota</taxon>
        <taxon>Alphaproteobacteria</taxon>
        <taxon>Hyphomicrobiales</taxon>
        <taxon>Devosiaceae</taxon>
        <taxon>Devosia</taxon>
    </lineage>
</organism>
<evidence type="ECO:0000256" key="9">
    <source>
        <dbReference type="NCBIfam" id="TIGR02375"/>
    </source>
</evidence>
<evidence type="ECO:0000256" key="6">
    <source>
        <dbReference type="ARBA" id="ARBA00022764"/>
    </source>
</evidence>
<keyword evidence="7" id="KW-0249">Electron transport</keyword>
<evidence type="ECO:0000256" key="1">
    <source>
        <dbReference type="ARBA" id="ARBA00001935"/>
    </source>
</evidence>
<keyword evidence="4" id="KW-0813">Transport</keyword>
<dbReference type="PROSITE" id="PS00196">
    <property type="entry name" value="COPPER_BLUE"/>
    <property type="match status" value="1"/>
</dbReference>
<dbReference type="EMBL" id="CP080590">
    <property type="protein sequence ID" value="QYO79054.1"/>
    <property type="molecule type" value="Genomic_DNA"/>
</dbReference>
<dbReference type="SUPFAM" id="SSF49503">
    <property type="entry name" value="Cupredoxins"/>
    <property type="match status" value="1"/>
</dbReference>
<dbReference type="PRINTS" id="PR00155">
    <property type="entry name" value="AMICYANIN"/>
</dbReference>
<evidence type="ECO:0000256" key="8">
    <source>
        <dbReference type="ARBA" id="ARBA00023008"/>
    </source>
</evidence>
<evidence type="ECO:0000256" key="5">
    <source>
        <dbReference type="ARBA" id="ARBA00022723"/>
    </source>
</evidence>
<dbReference type="Pfam" id="PF00127">
    <property type="entry name" value="Copper-bind"/>
    <property type="match status" value="1"/>
</dbReference>
<protein>
    <recommendedName>
        <fullName evidence="3 9">Pseudoazurin</fullName>
    </recommendedName>
</protein>
<evidence type="ECO:0000256" key="7">
    <source>
        <dbReference type="ARBA" id="ARBA00022982"/>
    </source>
</evidence>
<evidence type="ECO:0000313" key="12">
    <source>
        <dbReference type="Proteomes" id="UP000825799"/>
    </source>
</evidence>
<comment type="cofactor">
    <cofactor evidence="1">
        <name>Cu cation</name>
        <dbReference type="ChEBI" id="CHEBI:23378"/>
    </cofactor>
</comment>
<evidence type="ECO:0000259" key="10">
    <source>
        <dbReference type="Pfam" id="PF00127"/>
    </source>
</evidence>
<reference evidence="11 12" key="1">
    <citation type="submission" date="2021-08" db="EMBL/GenBank/DDBJ databases">
        <title>Devosia salina sp. nov., isolated from the South China Sea sediment.</title>
        <authorList>
            <person name="Zhou Z."/>
        </authorList>
    </citation>
    <scope>NUCLEOTIDE SEQUENCE [LARGE SCALE GENOMIC DNA]</scope>
    <source>
        <strain evidence="11 12">SCS-3</strain>
    </source>
</reference>
<dbReference type="InterPro" id="IPR008972">
    <property type="entry name" value="Cupredoxin"/>
</dbReference>
<accession>A0ABX8WLZ1</accession>
<sequence>MLNKDSEGRTMQFEPAFLKIEPGDSVTFVASDKGHNSESILEMIPAEADPWKGKINEEITITYDQEGFYAFKCQPHLGLGMVGLLQVGDNGPQIDAEEIDKLPGRAAARLAELIAQADQGGEEQHSADDRPQ</sequence>
<dbReference type="PRINTS" id="PR00156">
    <property type="entry name" value="COPPERBLUE"/>
</dbReference>
<keyword evidence="6" id="KW-0574">Periplasm</keyword>